<reference evidence="11" key="1">
    <citation type="submission" date="2020-05" db="EMBL/GenBank/DDBJ databases">
        <authorList>
            <person name="Chiriac C."/>
            <person name="Salcher M."/>
            <person name="Ghai R."/>
            <person name="Kavagutti S V."/>
        </authorList>
    </citation>
    <scope>NUCLEOTIDE SEQUENCE</scope>
</reference>
<dbReference type="InterPro" id="IPR033644">
    <property type="entry name" value="Ferrochelatase_C"/>
</dbReference>
<evidence type="ECO:0000313" key="11">
    <source>
        <dbReference type="EMBL" id="CAB5001161.1"/>
    </source>
</evidence>
<evidence type="ECO:0000256" key="5">
    <source>
        <dbReference type="ARBA" id="ARBA00023244"/>
    </source>
</evidence>
<dbReference type="UniPathway" id="UPA00252"/>
<dbReference type="Gene3D" id="3.40.50.1400">
    <property type="match status" value="2"/>
</dbReference>
<dbReference type="EMBL" id="CAEZYF010000006">
    <property type="protein sequence ID" value="CAB4720465.1"/>
    <property type="molecule type" value="Genomic_DNA"/>
</dbReference>
<keyword evidence="4" id="KW-0456">Lyase</keyword>
<dbReference type="EMBL" id="CAFBOL010000067">
    <property type="protein sequence ID" value="CAB5001161.1"/>
    <property type="molecule type" value="Genomic_DNA"/>
</dbReference>
<keyword evidence="2" id="KW-0408">Iron</keyword>
<dbReference type="HAMAP" id="MF_00323">
    <property type="entry name" value="Ferrochelatase"/>
    <property type="match status" value="1"/>
</dbReference>
<keyword evidence="5" id="KW-0627">Porphyrin biosynthesis</keyword>
<evidence type="ECO:0000313" key="7">
    <source>
        <dbReference type="EMBL" id="CAB4720465.1"/>
    </source>
</evidence>
<gene>
    <name evidence="7" type="ORF">UFOPK2656_01296</name>
    <name evidence="8" type="ORF">UFOPK3099_02129</name>
    <name evidence="9" type="ORF">UFOPK3267_03190</name>
    <name evidence="10" type="ORF">UFOPK3651_01319</name>
    <name evidence="11" type="ORF">UFOPK3931_02153</name>
    <name evidence="6" type="ORF">UFOPK4189_01369</name>
</gene>
<dbReference type="InterPro" id="IPR001015">
    <property type="entry name" value="Ferrochelatase"/>
</dbReference>
<dbReference type="PROSITE" id="PS00534">
    <property type="entry name" value="FERROCHELATASE"/>
    <property type="match status" value="1"/>
</dbReference>
<evidence type="ECO:0000313" key="10">
    <source>
        <dbReference type="EMBL" id="CAB4928500.1"/>
    </source>
</evidence>
<dbReference type="EMBL" id="CAFAAV010000193">
    <property type="protein sequence ID" value="CAB4831440.1"/>
    <property type="molecule type" value="Genomic_DNA"/>
</dbReference>
<dbReference type="PANTHER" id="PTHR11108:SF1">
    <property type="entry name" value="FERROCHELATASE, MITOCHONDRIAL"/>
    <property type="match status" value="1"/>
</dbReference>
<dbReference type="PANTHER" id="PTHR11108">
    <property type="entry name" value="FERROCHELATASE"/>
    <property type="match status" value="1"/>
</dbReference>
<accession>A0A6J7P7F5</accession>
<dbReference type="GO" id="GO:0004325">
    <property type="term" value="F:ferrochelatase activity"/>
    <property type="evidence" value="ECO:0007669"/>
    <property type="project" value="InterPro"/>
</dbReference>
<dbReference type="AlphaFoldDB" id="A0A6J7P7F5"/>
<dbReference type="CDD" id="cd00419">
    <property type="entry name" value="Ferrochelatase_C"/>
    <property type="match status" value="1"/>
</dbReference>
<dbReference type="EMBL" id="CAFBMT010000006">
    <property type="protein sequence ID" value="CAB4928500.1"/>
    <property type="molecule type" value="Genomic_DNA"/>
</dbReference>
<dbReference type="EMBL" id="CAESGF010000006">
    <property type="protein sequence ID" value="CAB4363591.1"/>
    <property type="molecule type" value="Genomic_DNA"/>
</dbReference>
<dbReference type="Pfam" id="PF00762">
    <property type="entry name" value="Ferrochelatase"/>
    <property type="match status" value="1"/>
</dbReference>
<dbReference type="EMBL" id="CAFBIY010000302">
    <property type="protein sequence ID" value="CAB4853655.1"/>
    <property type="molecule type" value="Genomic_DNA"/>
</dbReference>
<dbReference type="InterPro" id="IPR019772">
    <property type="entry name" value="Ferrochelatase_AS"/>
</dbReference>
<evidence type="ECO:0000256" key="1">
    <source>
        <dbReference type="ARBA" id="ARBA00004744"/>
    </source>
</evidence>
<evidence type="ECO:0000256" key="3">
    <source>
        <dbReference type="ARBA" id="ARBA00023133"/>
    </source>
</evidence>
<sequence length="312" mass="33365">MSTETRTAVLLMAYGTPRTPDEILPYYTDIRRGRPPEPAQLADLTARYDALGGTSPLAARTEAQRVALQQALDATAPGQYEVVLGLKHAEPKIETAVDALAARGFTHAIGLVLAPHYSAYSVGQYLDRARAAAAPHGITVDGVESWAVEPAFVEFIAASLRAVLATMPTNTKVLFTAHSLPERIVAAGDRYPDELRATAMAVAEAAGLGQWTSWSIAWQSAGRTPEPWLGPDILQVIDELAAAENDSDAPRGVVVSAVGFVSDHLEVLYDLDIEATKRAAQHGLQFARTACVNDDPTVMAALARRVIEASTR</sequence>
<dbReference type="SUPFAM" id="SSF53800">
    <property type="entry name" value="Chelatase"/>
    <property type="match status" value="1"/>
</dbReference>
<dbReference type="CDD" id="cd03411">
    <property type="entry name" value="Ferrochelatase_N"/>
    <property type="match status" value="1"/>
</dbReference>
<name>A0A6J7P7F5_9ZZZZ</name>
<evidence type="ECO:0000256" key="4">
    <source>
        <dbReference type="ARBA" id="ARBA00023239"/>
    </source>
</evidence>
<organism evidence="11">
    <name type="scientific">freshwater metagenome</name>
    <dbReference type="NCBI Taxonomy" id="449393"/>
    <lineage>
        <taxon>unclassified sequences</taxon>
        <taxon>metagenomes</taxon>
        <taxon>ecological metagenomes</taxon>
    </lineage>
</organism>
<dbReference type="GO" id="GO:0006783">
    <property type="term" value="P:heme biosynthetic process"/>
    <property type="evidence" value="ECO:0007669"/>
    <property type="project" value="UniProtKB-KW"/>
</dbReference>
<evidence type="ECO:0000313" key="9">
    <source>
        <dbReference type="EMBL" id="CAB4853655.1"/>
    </source>
</evidence>
<dbReference type="NCBIfam" id="TIGR00109">
    <property type="entry name" value="hemH"/>
    <property type="match status" value="1"/>
</dbReference>
<comment type="pathway">
    <text evidence="1">Porphyrin-containing compound metabolism; protoheme biosynthesis.</text>
</comment>
<keyword evidence="3" id="KW-0350">Heme biosynthesis</keyword>
<protein>
    <submittedName>
        <fullName evidence="11">Unannotated protein</fullName>
    </submittedName>
</protein>
<evidence type="ECO:0000313" key="8">
    <source>
        <dbReference type="EMBL" id="CAB4831440.1"/>
    </source>
</evidence>
<evidence type="ECO:0000256" key="2">
    <source>
        <dbReference type="ARBA" id="ARBA00023004"/>
    </source>
</evidence>
<evidence type="ECO:0000313" key="6">
    <source>
        <dbReference type="EMBL" id="CAB4363591.1"/>
    </source>
</evidence>
<proteinExistence type="inferred from homology"/>
<dbReference type="InterPro" id="IPR033659">
    <property type="entry name" value="Ferrochelatase_N"/>
</dbReference>